<evidence type="ECO:0000259" key="6">
    <source>
        <dbReference type="PROSITE" id="PS50238"/>
    </source>
</evidence>
<name>A0A674DYB1_SALTR</name>
<organism evidence="7 8">
    <name type="scientific">Salmo trutta</name>
    <name type="common">Brown trout</name>
    <dbReference type="NCBI Taxonomy" id="8032"/>
    <lineage>
        <taxon>Eukaryota</taxon>
        <taxon>Metazoa</taxon>
        <taxon>Chordata</taxon>
        <taxon>Craniata</taxon>
        <taxon>Vertebrata</taxon>
        <taxon>Euteleostomi</taxon>
        <taxon>Actinopterygii</taxon>
        <taxon>Neopterygii</taxon>
        <taxon>Teleostei</taxon>
        <taxon>Protacanthopterygii</taxon>
        <taxon>Salmoniformes</taxon>
        <taxon>Salmonidae</taxon>
        <taxon>Salmoninae</taxon>
        <taxon>Salmo</taxon>
    </lineage>
</organism>
<reference evidence="7" key="1">
    <citation type="submission" date="2025-08" db="UniProtKB">
        <authorList>
            <consortium name="Ensembl"/>
        </authorList>
    </citation>
    <scope>IDENTIFICATION</scope>
</reference>
<dbReference type="GO" id="GO:0005096">
    <property type="term" value="F:GTPase activator activity"/>
    <property type="evidence" value="ECO:0007669"/>
    <property type="project" value="UniProtKB-KW"/>
</dbReference>
<dbReference type="Ensembl" id="ENSSTUT00000108410.1">
    <property type="protein sequence ID" value="ENSSTUP00000101052.1"/>
    <property type="gene ID" value="ENSSTUG00000045255.1"/>
</dbReference>
<keyword evidence="8" id="KW-1185">Reference proteome</keyword>
<dbReference type="GO" id="GO:0005737">
    <property type="term" value="C:cytoplasm"/>
    <property type="evidence" value="ECO:0007669"/>
    <property type="project" value="TreeGrafter"/>
</dbReference>
<dbReference type="PANTHER" id="PTHR14963">
    <property type="entry name" value="RHO GTPASE ACTIVATING PROTEIN 18,19-RELATED"/>
    <property type="match status" value="1"/>
</dbReference>
<dbReference type="PROSITE" id="PS50238">
    <property type="entry name" value="RHOGAP"/>
    <property type="match status" value="1"/>
</dbReference>
<evidence type="ECO:0000256" key="4">
    <source>
        <dbReference type="ARBA" id="ARBA00083391"/>
    </source>
</evidence>
<evidence type="ECO:0000256" key="3">
    <source>
        <dbReference type="ARBA" id="ARBA00070235"/>
    </source>
</evidence>
<dbReference type="PANTHER" id="PTHR14963:SF7">
    <property type="entry name" value="RHO GTPASE-ACTIVATING PROTEIN 19"/>
    <property type="match status" value="1"/>
</dbReference>
<sequence length="468" mass="51620">MAAEKEPNENKRWTVCSVVNSQDPAPQPVIFNPEFFVERLKHEHPQVFTELVLSNITRLIDLPGDEFAQLTGEADPRLPTAHTGFLRSLNFLKRKDKGVVFGAPLTEEGIAQIHQLIEYLSKNLHVEGLFRVPGHSLRQAALREMLNAGTEIDLETGDFHPNDAATLLKAFLGELPEPLLTHRHYHAYLKIAELTQFDEKGNKTSVPDKERQIEAFQLLFMLLPPANHSLLKLLLDLLYHTARNQHNNKMSAINLATMVAPHIIWPKHVQASDLQGNIKKLNNAVAFLIKHSQKLFRAPAYVKEHACMHFKGSTTSQFTDGLALCGGGAHPSPSKRAGGAVTCRNGTTSSNTHTELALRELYQQVSSMPESAKKKKLIRQVGHAYTCICGMCRNNECLAKRVAGSLAVKSRRALGTQGPAEKASSSLVTPGSSSSADRQEKEDSSFGWVSTTHHSIAESLYVCVIGAV</sequence>
<dbReference type="SMART" id="SM00324">
    <property type="entry name" value="RhoGAP"/>
    <property type="match status" value="1"/>
</dbReference>
<dbReference type="InterPro" id="IPR000198">
    <property type="entry name" value="RhoGAP_dom"/>
</dbReference>
<keyword evidence="1" id="KW-0343">GTPase activation</keyword>
<feature type="domain" description="Rho-GAP" evidence="6">
    <location>
        <begin position="103"/>
        <end position="296"/>
    </location>
</feature>
<feature type="region of interest" description="Disordered" evidence="5">
    <location>
        <begin position="415"/>
        <end position="443"/>
    </location>
</feature>
<dbReference type="InterPro" id="IPR008936">
    <property type="entry name" value="Rho_GTPase_activation_prot"/>
</dbReference>
<dbReference type="AlphaFoldDB" id="A0A674DYB1"/>
<dbReference type="GO" id="GO:0007165">
    <property type="term" value="P:signal transduction"/>
    <property type="evidence" value="ECO:0007669"/>
    <property type="project" value="InterPro"/>
</dbReference>
<comment type="function">
    <text evidence="2">GTPase activator for the Rho-type GTPases by converting them to an inactive GDP-bound state.</text>
</comment>
<dbReference type="Gene3D" id="1.10.555.10">
    <property type="entry name" value="Rho GTPase activation protein"/>
    <property type="match status" value="1"/>
</dbReference>
<evidence type="ECO:0000313" key="7">
    <source>
        <dbReference type="Ensembl" id="ENSSTUP00000101052.1"/>
    </source>
</evidence>
<dbReference type="InterPro" id="IPR047941">
    <property type="entry name" value="ARHGAP19_RhoGAP"/>
</dbReference>
<dbReference type="SUPFAM" id="SSF48350">
    <property type="entry name" value="GTPase activation domain, GAP"/>
    <property type="match status" value="1"/>
</dbReference>
<protein>
    <recommendedName>
        <fullName evidence="3">Rho GTPase-activating protein 19</fullName>
    </recommendedName>
    <alternativeName>
        <fullName evidence="4">Rho-type GTPase-activating protein 19</fullName>
    </alternativeName>
</protein>
<evidence type="ECO:0000256" key="2">
    <source>
        <dbReference type="ARBA" id="ARBA00055252"/>
    </source>
</evidence>
<evidence type="ECO:0000313" key="8">
    <source>
        <dbReference type="Proteomes" id="UP000472277"/>
    </source>
</evidence>
<evidence type="ECO:0000256" key="1">
    <source>
        <dbReference type="ARBA" id="ARBA00022468"/>
    </source>
</evidence>
<dbReference type="FunFam" id="1.10.555.10:FF:000022">
    <property type="entry name" value="rho GTPase-activating protein 19"/>
    <property type="match status" value="1"/>
</dbReference>
<dbReference type="CDD" id="cd04392">
    <property type="entry name" value="RhoGAP_ARHGAP19"/>
    <property type="match status" value="1"/>
</dbReference>
<evidence type="ECO:0000256" key="5">
    <source>
        <dbReference type="SAM" id="MobiDB-lite"/>
    </source>
</evidence>
<gene>
    <name evidence="7" type="primary">ARHGAP19</name>
</gene>
<dbReference type="Proteomes" id="UP000472277">
    <property type="component" value="Chromosome 18"/>
</dbReference>
<accession>A0A674DYB1</accession>
<dbReference type="Pfam" id="PF00620">
    <property type="entry name" value="RhoGAP"/>
    <property type="match status" value="1"/>
</dbReference>
<reference evidence="7" key="2">
    <citation type="submission" date="2025-09" db="UniProtKB">
        <authorList>
            <consortium name="Ensembl"/>
        </authorList>
    </citation>
    <scope>IDENTIFICATION</scope>
</reference>
<dbReference type="GO" id="GO:0051056">
    <property type="term" value="P:regulation of small GTPase mediated signal transduction"/>
    <property type="evidence" value="ECO:0007669"/>
    <property type="project" value="TreeGrafter"/>
</dbReference>
<feature type="compositionally biased region" description="Low complexity" evidence="5">
    <location>
        <begin position="424"/>
        <end position="435"/>
    </location>
</feature>
<dbReference type="GeneTree" id="ENSGT00940000157331"/>
<proteinExistence type="predicted"/>